<proteinExistence type="predicted"/>
<dbReference type="EMBL" id="JAGTJQ010000001">
    <property type="protein sequence ID" value="KAH7039790.1"/>
    <property type="molecule type" value="Genomic_DNA"/>
</dbReference>
<dbReference type="GeneID" id="70187308"/>
<dbReference type="Proteomes" id="UP000756346">
    <property type="component" value="Unassembled WGS sequence"/>
</dbReference>
<gene>
    <name evidence="1" type="ORF">B0I36DRAFT_357174</name>
</gene>
<reference evidence="1" key="1">
    <citation type="journal article" date="2021" name="Nat. Commun.">
        <title>Genetic determinants of endophytism in the Arabidopsis root mycobiome.</title>
        <authorList>
            <person name="Mesny F."/>
            <person name="Miyauchi S."/>
            <person name="Thiergart T."/>
            <person name="Pickel B."/>
            <person name="Atanasova L."/>
            <person name="Karlsson M."/>
            <person name="Huettel B."/>
            <person name="Barry K.W."/>
            <person name="Haridas S."/>
            <person name="Chen C."/>
            <person name="Bauer D."/>
            <person name="Andreopoulos W."/>
            <person name="Pangilinan J."/>
            <person name="LaButti K."/>
            <person name="Riley R."/>
            <person name="Lipzen A."/>
            <person name="Clum A."/>
            <person name="Drula E."/>
            <person name="Henrissat B."/>
            <person name="Kohler A."/>
            <person name="Grigoriev I.V."/>
            <person name="Martin F.M."/>
            <person name="Hacquard S."/>
        </authorList>
    </citation>
    <scope>NUCLEOTIDE SEQUENCE</scope>
    <source>
        <strain evidence="1">MPI-CAGE-CH-0230</strain>
    </source>
</reference>
<protein>
    <submittedName>
        <fullName evidence="1">Uncharacterized protein</fullName>
    </submittedName>
</protein>
<evidence type="ECO:0000313" key="2">
    <source>
        <dbReference type="Proteomes" id="UP000756346"/>
    </source>
</evidence>
<keyword evidence="2" id="KW-1185">Reference proteome</keyword>
<comment type="caution">
    <text evidence="1">The sequence shown here is derived from an EMBL/GenBank/DDBJ whole genome shotgun (WGS) entry which is preliminary data.</text>
</comment>
<evidence type="ECO:0000313" key="1">
    <source>
        <dbReference type="EMBL" id="KAH7039790.1"/>
    </source>
</evidence>
<dbReference type="RefSeq" id="XP_046017845.1">
    <property type="nucleotide sequence ID" value="XM_046157762.1"/>
</dbReference>
<organism evidence="1 2">
    <name type="scientific">Microdochium trichocladiopsis</name>
    <dbReference type="NCBI Taxonomy" id="1682393"/>
    <lineage>
        <taxon>Eukaryota</taxon>
        <taxon>Fungi</taxon>
        <taxon>Dikarya</taxon>
        <taxon>Ascomycota</taxon>
        <taxon>Pezizomycotina</taxon>
        <taxon>Sordariomycetes</taxon>
        <taxon>Xylariomycetidae</taxon>
        <taxon>Xylariales</taxon>
        <taxon>Microdochiaceae</taxon>
        <taxon>Microdochium</taxon>
    </lineage>
</organism>
<dbReference type="OrthoDB" id="10448851at2759"/>
<name>A0A9P8YIS3_9PEZI</name>
<sequence length="107" mass="12378">MGRMILQLWVIHAPISTGKVTEAGGDVLNKGGYEAAINLWKKVLFVWDYLHGVTDVLAGIVRAVSGILFRVNDYWSDEYNNGISLYLAERWEEFFILHFSRMLRWTK</sequence>
<accession>A0A9P8YIS3</accession>
<dbReference type="AlphaFoldDB" id="A0A9P8YIS3"/>